<evidence type="ECO:0000256" key="2">
    <source>
        <dbReference type="SAM" id="SignalP"/>
    </source>
</evidence>
<dbReference type="EMBL" id="JAIFTL010000025">
    <property type="protein sequence ID" value="KAG9326166.1"/>
    <property type="molecule type" value="Genomic_DNA"/>
</dbReference>
<protein>
    <recommendedName>
        <fullName evidence="3">Putative 5'-nucleotidase C-terminal domain-containing protein</fullName>
    </recommendedName>
</protein>
<dbReference type="InterPro" id="IPR014485">
    <property type="entry name" value="Pesterase_C1039"/>
</dbReference>
<dbReference type="GO" id="GO:0016787">
    <property type="term" value="F:hydrolase activity"/>
    <property type="evidence" value="ECO:0007669"/>
    <property type="project" value="InterPro"/>
</dbReference>
<feature type="domain" description="Putative 5'-nucleotidase C-terminal" evidence="3">
    <location>
        <begin position="483"/>
        <end position="542"/>
    </location>
</feature>
<keyword evidence="2" id="KW-0732">Signal</keyword>
<dbReference type="InterPro" id="IPR006179">
    <property type="entry name" value="5_nucleotidase/apyrase"/>
</dbReference>
<feature type="domain" description="Putative 5'-nucleotidase C-terminal" evidence="3">
    <location>
        <begin position="379"/>
        <end position="473"/>
    </location>
</feature>
<evidence type="ECO:0000313" key="5">
    <source>
        <dbReference type="Proteomes" id="UP000717515"/>
    </source>
</evidence>
<name>A0A9P8D0W1_MORAP</name>
<evidence type="ECO:0000256" key="1">
    <source>
        <dbReference type="SAM" id="MobiDB-lite"/>
    </source>
</evidence>
<dbReference type="Gene3D" id="3.60.21.10">
    <property type="match status" value="1"/>
</dbReference>
<dbReference type="SUPFAM" id="SSF56300">
    <property type="entry name" value="Metallo-dependent phosphatases"/>
    <property type="match status" value="1"/>
</dbReference>
<evidence type="ECO:0000259" key="3">
    <source>
        <dbReference type="Pfam" id="PF21953"/>
    </source>
</evidence>
<dbReference type="PANTHER" id="PTHR11575">
    <property type="entry name" value="5'-NUCLEOTIDASE-RELATED"/>
    <property type="match status" value="1"/>
</dbReference>
<dbReference type="AlphaFoldDB" id="A0A9P8D0W1"/>
<dbReference type="Gene3D" id="3.90.780.10">
    <property type="entry name" value="5'-Nucleotidase, C-terminal domain"/>
    <property type="match status" value="1"/>
</dbReference>
<dbReference type="PIRSF" id="PIRSF017316">
    <property type="entry name" value="Pesterase_C1039"/>
    <property type="match status" value="1"/>
</dbReference>
<dbReference type="SUPFAM" id="SSF55816">
    <property type="entry name" value="5'-nucleotidase (syn. UDP-sugar hydrolase), C-terminal domain"/>
    <property type="match status" value="1"/>
</dbReference>
<dbReference type="Pfam" id="PF21953">
    <property type="entry name" value="NadN_nucleosid_C"/>
    <property type="match status" value="2"/>
</dbReference>
<comment type="caution">
    <text evidence="4">The sequence shown here is derived from an EMBL/GenBank/DDBJ whole genome shotgun (WGS) entry which is preliminary data.</text>
</comment>
<dbReference type="InterPro" id="IPR036907">
    <property type="entry name" value="5'-Nucleotdase_C_sf"/>
</dbReference>
<evidence type="ECO:0000313" key="4">
    <source>
        <dbReference type="EMBL" id="KAG9326166.1"/>
    </source>
</evidence>
<feature type="region of interest" description="Disordered" evidence="1">
    <location>
        <begin position="470"/>
        <end position="489"/>
    </location>
</feature>
<dbReference type="PANTHER" id="PTHR11575:SF22">
    <property type="entry name" value="ADL392WP"/>
    <property type="match status" value="1"/>
</dbReference>
<organism evidence="4 5">
    <name type="scientific">Mortierella alpina</name>
    <name type="common">Oleaginous fungus</name>
    <name type="synonym">Mortierella renispora</name>
    <dbReference type="NCBI Taxonomy" id="64518"/>
    <lineage>
        <taxon>Eukaryota</taxon>
        <taxon>Fungi</taxon>
        <taxon>Fungi incertae sedis</taxon>
        <taxon>Mucoromycota</taxon>
        <taxon>Mortierellomycotina</taxon>
        <taxon>Mortierellomycetes</taxon>
        <taxon>Mortierellales</taxon>
        <taxon>Mortierellaceae</taxon>
        <taxon>Mortierella</taxon>
    </lineage>
</organism>
<feature type="signal peptide" evidence="2">
    <location>
        <begin position="1"/>
        <end position="15"/>
    </location>
</feature>
<dbReference type="InterPro" id="IPR029052">
    <property type="entry name" value="Metallo-depent_PP-like"/>
</dbReference>
<dbReference type="GO" id="GO:0009166">
    <property type="term" value="P:nucleotide catabolic process"/>
    <property type="evidence" value="ECO:0007669"/>
    <property type="project" value="InterPro"/>
</dbReference>
<reference evidence="4" key="1">
    <citation type="submission" date="2021-07" db="EMBL/GenBank/DDBJ databases">
        <title>Draft genome of Mortierella alpina, strain LL118, isolated from an aspen leaf litter sample.</title>
        <authorList>
            <person name="Yang S."/>
            <person name="Vinatzer B.A."/>
        </authorList>
    </citation>
    <scope>NUCLEOTIDE SEQUENCE</scope>
    <source>
        <strain evidence="4">LL118</strain>
    </source>
</reference>
<sequence length="585" mass="65323">MRLLTLVPLLAVAAAHVEHIQRRSQPGAVQPTPVDLTPLQWGDVNVISTTDTHGWLAGNTREGSYSADFGDFSSFISHMRDQANHRRQDLLVVDSGDLHDGNGLADATPLSGQVSNPIFQKINYDALAIGNHELYLPEIAEDTYKNFARKWGRRYLTSNTFIKDAHTNKTVPIGRLYNKFRMKFGTRVMSYGFLYNFKGAANNTVLESSNVTVTLPWFQKASCLQFQPSSLKEDVDMYLIVGHVPVRWAEAKVVISAIRAVHPSKPILLFGGHMHVRDFTAYDPRAYGLSAGRFMETIGWMSVSGIRDRSCRVEANCIGKNLTVSRRYLDTNLHTYKTHSLAHPKQKFDTWRGRKISQEITKQRKALGISTKLGCAPQDYYLNRYPYADSRSLLKLVTDEILPFSVIDKTRPNPAFVVINSGSQRFDVSKGAFTVDDTYVVSPFHNDFVYTTLPYKAAKSILNALNKAPFQKRDDGDRPAPTTNATLTPGYVTKDDYGYGGDDWPHSPIPYVAGANYVSSPIPTGLNDNDLVDVAWLPFFTNLMLPILKNLDPAGNHTGLPYAVGVTTNEMWPVFVKGKWGNSTC</sequence>
<gene>
    <name evidence="4" type="ORF">KVV02_005671</name>
</gene>
<proteinExistence type="predicted"/>
<accession>A0A9P8D0W1</accession>
<feature type="chain" id="PRO_5040486207" description="Putative 5'-nucleotidase C-terminal domain-containing protein" evidence="2">
    <location>
        <begin position="16"/>
        <end position="585"/>
    </location>
</feature>
<dbReference type="InterPro" id="IPR053828">
    <property type="entry name" value="Nucleosidase_C"/>
</dbReference>
<dbReference type="GO" id="GO:0005829">
    <property type="term" value="C:cytosol"/>
    <property type="evidence" value="ECO:0007669"/>
    <property type="project" value="TreeGrafter"/>
</dbReference>
<dbReference type="Proteomes" id="UP000717515">
    <property type="component" value="Unassembled WGS sequence"/>
</dbReference>